<sequence>MNYGKERNLRGLRHNSVLIIHNSSHGFSLVEVLLYVIILSFALLALLQTLLVITNSYRALKNTERLEQDAIVALERFFREARDGYALDDAGSIYNAYPGKLLIRSTDVNGLPKTVEFYLDAGKLSVKENGVVAGLLTSPGASVSNLVFRKISTVRSRGVKIEMTIVSGTSTAARTGNFYATAVLRDSY</sequence>
<keyword evidence="1" id="KW-0472">Membrane</keyword>
<proteinExistence type="predicted"/>
<name>A0A1G2MJZ8_9BACT</name>
<dbReference type="InterPro" id="IPR012902">
    <property type="entry name" value="N_methyl_site"/>
</dbReference>
<feature type="transmembrane region" description="Helical" evidence="1">
    <location>
        <begin position="32"/>
        <end position="53"/>
    </location>
</feature>
<evidence type="ECO:0000313" key="3">
    <source>
        <dbReference type="Proteomes" id="UP000176493"/>
    </source>
</evidence>
<dbReference type="AlphaFoldDB" id="A0A1G2MJZ8"/>
<comment type="caution">
    <text evidence="2">The sequence shown here is derived from an EMBL/GenBank/DDBJ whole genome shotgun (WGS) entry which is preliminary data.</text>
</comment>
<evidence type="ECO:0008006" key="4">
    <source>
        <dbReference type="Google" id="ProtNLM"/>
    </source>
</evidence>
<evidence type="ECO:0000313" key="2">
    <source>
        <dbReference type="EMBL" id="OHA23499.1"/>
    </source>
</evidence>
<dbReference type="Pfam" id="PF07963">
    <property type="entry name" value="N_methyl"/>
    <property type="match status" value="1"/>
</dbReference>
<keyword evidence="1" id="KW-1133">Transmembrane helix</keyword>
<protein>
    <recommendedName>
        <fullName evidence="4">Prepilin-type N-terminal cleavage/methylation domain-containing protein</fullName>
    </recommendedName>
</protein>
<reference evidence="2 3" key="1">
    <citation type="journal article" date="2016" name="Nat. Commun.">
        <title>Thousands of microbial genomes shed light on interconnected biogeochemical processes in an aquifer system.</title>
        <authorList>
            <person name="Anantharaman K."/>
            <person name="Brown C.T."/>
            <person name="Hug L.A."/>
            <person name="Sharon I."/>
            <person name="Castelle C.J."/>
            <person name="Probst A.J."/>
            <person name="Thomas B.C."/>
            <person name="Singh A."/>
            <person name="Wilkins M.J."/>
            <person name="Karaoz U."/>
            <person name="Brodie E.L."/>
            <person name="Williams K.H."/>
            <person name="Hubbard S.S."/>
            <person name="Banfield J.F."/>
        </authorList>
    </citation>
    <scope>NUCLEOTIDE SEQUENCE [LARGE SCALE GENOMIC DNA]</scope>
</reference>
<accession>A0A1G2MJZ8</accession>
<organism evidence="2 3">
    <name type="scientific">Candidatus Taylorbacteria bacterium RIFCSPHIGHO2_02_49_25</name>
    <dbReference type="NCBI Taxonomy" id="1802305"/>
    <lineage>
        <taxon>Bacteria</taxon>
        <taxon>Candidatus Tayloriibacteriota</taxon>
    </lineage>
</organism>
<dbReference type="EMBL" id="MHRJ01000005">
    <property type="protein sequence ID" value="OHA23499.1"/>
    <property type="molecule type" value="Genomic_DNA"/>
</dbReference>
<evidence type="ECO:0000256" key="1">
    <source>
        <dbReference type="SAM" id="Phobius"/>
    </source>
</evidence>
<gene>
    <name evidence="2" type="ORF">A2W52_02100</name>
</gene>
<keyword evidence="1" id="KW-0812">Transmembrane</keyword>
<dbReference type="Proteomes" id="UP000176493">
    <property type="component" value="Unassembled WGS sequence"/>
</dbReference>